<dbReference type="InterPro" id="IPR013797">
    <property type="entry name" value="Maltooligo_trehalose_synth_4"/>
</dbReference>
<dbReference type="InterPro" id="IPR012767">
    <property type="entry name" value="Trehalose_TreY"/>
</dbReference>
<dbReference type="EMBL" id="LHZA01000139">
    <property type="protein sequence ID" value="KXU94796.1"/>
    <property type="molecule type" value="Genomic_DNA"/>
</dbReference>
<sequence>MTLSLRATYRIQFHKDYTLYDAISLVPYLKKLGISHIYASPLLASASGSLHGYDTISWDFIDSERGGEKGLLALVETLRAHDMGLILDIVPNHMTTNPQNAWWQDVLQYGRESQYAYYFDINWSVFAEQETHKIILPFLEKSLEEILEDQKIRVSYQEDTHSFVITYEDKIFPLAPESLSDTEKELFADFFNPETLEGKSNLLALLQKQHYQLVWWQTAGDLLNWRRFFDVTALIALRMERPEVFARTHAYMFDLYRRGLIDGVRVDHVDGLLQPARYCQALLQTLNALTPERPENLRDAPIIFVEKILSSGERLPENWPVSGTTGYDSLEQVSLLLHHPAGEERLNTLWAQLGPHPYPKVMRTARDEKLNSSFYKMFQDLAQSLKEFFPPEQNITQHAIACVLQEILLAFPVYRIYFSETKLSEQSRSYLSEACEHAKKRLPAHSIPLLMSLKKLLSQISPLSSDRKSFQDMFVHLTAPLVAKSGEDTAFYRYDRLLSRNEVGTDPAIFCKGIHAFHQTNLTRLASHPQALLCTATHDHKRGEDGRARLMVLSEPEANWTQIVALWFEKNKALHMQAGADFSVSRADEFFFYQTLISAWPVDTEELSDLPKRLETYLTKALRERGLRTSWADPDANYEESCQHFVRQLLQTSFVEELSAFVDHISPAAALNSLTQVILRSTVPGVPDLYQGREGWDFSLVDPDNRRPVDYSRLGKDLEVDNRLATLASSWRDGRIKQHLLFKLLKLRENYPQLFINPRYEAVSVQGELADHVVAFQCFAEDMKMLVIVTRFGSSLSMDDSLQSHEKGWNTTHLSLTEEEEGEAWESILWGNSFKNSSAFGLDYFYGSVPFDVLIASR</sequence>
<dbReference type="GO" id="GO:0030980">
    <property type="term" value="P:alpha-glucan catabolic process"/>
    <property type="evidence" value="ECO:0007669"/>
    <property type="project" value="TreeGrafter"/>
</dbReference>
<dbReference type="AlphaFoldDB" id="A0A149QCC8"/>
<dbReference type="PANTHER" id="PTHR10357:SF216">
    <property type="entry name" value="MALTOOLIGOSYL TREHALOSE SYNTHASE-RELATED"/>
    <property type="match status" value="1"/>
</dbReference>
<proteinExistence type="predicted"/>
<accession>A0A149QCC8</accession>
<dbReference type="Pfam" id="PF00128">
    <property type="entry name" value="Alpha-amylase"/>
    <property type="match status" value="1"/>
</dbReference>
<feature type="domain" description="Glycosyl hydrolase family 13 catalytic" evidence="1">
    <location>
        <begin position="15"/>
        <end position="445"/>
    </location>
</feature>
<dbReference type="CDD" id="cd11336">
    <property type="entry name" value="AmyAc_MTSase"/>
    <property type="match status" value="1"/>
</dbReference>
<dbReference type="Gene3D" id="3.30.1590.10">
    <property type="entry name" value="Maltooligosyl trehalose synthase, domain 2"/>
    <property type="match status" value="1"/>
</dbReference>
<dbReference type="Gene3D" id="3.20.20.80">
    <property type="entry name" value="Glycosidases"/>
    <property type="match status" value="1"/>
</dbReference>
<dbReference type="RefSeq" id="WP_062249306.1">
    <property type="nucleotide sequence ID" value="NZ_LHZA01000139.1"/>
</dbReference>
<dbReference type="Proteomes" id="UP000075473">
    <property type="component" value="Unassembled WGS sequence"/>
</dbReference>
<dbReference type="PANTHER" id="PTHR10357">
    <property type="entry name" value="ALPHA-AMYLASE FAMILY MEMBER"/>
    <property type="match status" value="1"/>
</dbReference>
<protein>
    <submittedName>
        <fullName evidence="2">1,4-alpha-D-glucan 1-alpha-D-glucosylmutase</fullName>
    </submittedName>
</protein>
<evidence type="ECO:0000259" key="1">
    <source>
        <dbReference type="SMART" id="SM00642"/>
    </source>
</evidence>
<dbReference type="Gene3D" id="1.10.10.470">
    <property type="entry name" value="Maltooligosyl trehalose synthase, domain 4"/>
    <property type="match status" value="1"/>
</dbReference>
<organism evidence="2 3">
    <name type="scientific">Acetobacter cerevisiae</name>
    <dbReference type="NCBI Taxonomy" id="178900"/>
    <lineage>
        <taxon>Bacteria</taxon>
        <taxon>Pseudomonadati</taxon>
        <taxon>Pseudomonadota</taxon>
        <taxon>Alphaproteobacteria</taxon>
        <taxon>Acetobacterales</taxon>
        <taxon>Acetobacteraceae</taxon>
        <taxon>Acetobacter</taxon>
    </lineage>
</organism>
<dbReference type="SMART" id="SM00642">
    <property type="entry name" value="Aamy"/>
    <property type="match status" value="1"/>
</dbReference>
<gene>
    <name evidence="2" type="ORF">AD928_06740</name>
</gene>
<dbReference type="Gene3D" id="1.10.150.200">
    <property type="entry name" value="Maltooligosyl trehalose synthase, domain 3"/>
    <property type="match status" value="1"/>
</dbReference>
<comment type="caution">
    <text evidence="2">The sequence shown here is derived from an EMBL/GenBank/DDBJ whole genome shotgun (WGS) entry which is preliminary data.</text>
</comment>
<name>A0A149QCC8_9PROT</name>
<dbReference type="SUPFAM" id="SSF51445">
    <property type="entry name" value="(Trans)glycosidases"/>
    <property type="match status" value="1"/>
</dbReference>
<reference evidence="2 3" key="1">
    <citation type="submission" date="2015-06" db="EMBL/GenBank/DDBJ databases">
        <title>Improved classification and identification of acetic acid bacteria using matrix-assisted laser desorption/ionization time-of-flight mass spectrometry; Gluconobacter nephelii and Gluconobacter uchimurae are later heterotypic synonyms of Gluconobacter japonicus and Gluconobacter oxydans, respectively.</title>
        <authorList>
            <person name="Li L."/>
            <person name="Cleenwerck I."/>
            <person name="De Vuyst L."/>
            <person name="Vandamme P."/>
        </authorList>
    </citation>
    <scope>NUCLEOTIDE SEQUENCE [LARGE SCALE GENOMIC DNA]</scope>
    <source>
        <strain evidence="2 3">LMG 1625</strain>
    </source>
</reference>
<dbReference type="PATRIC" id="fig|178900.5.peg.2684"/>
<dbReference type="InterPro" id="IPR017853">
    <property type="entry name" value="GH"/>
</dbReference>
<dbReference type="NCBIfam" id="TIGR02401">
    <property type="entry name" value="trehalose_TreY"/>
    <property type="match status" value="1"/>
</dbReference>
<dbReference type="InterPro" id="IPR006047">
    <property type="entry name" value="GH13_cat_dom"/>
</dbReference>
<evidence type="ECO:0000313" key="3">
    <source>
        <dbReference type="Proteomes" id="UP000075473"/>
    </source>
</evidence>
<dbReference type="GO" id="GO:0047470">
    <property type="term" value="F:(1,4)-alpha-D-glucan 1-alpha-D-glucosylmutase activity"/>
    <property type="evidence" value="ECO:0007669"/>
    <property type="project" value="TreeGrafter"/>
</dbReference>
<dbReference type="GO" id="GO:0005992">
    <property type="term" value="P:trehalose biosynthetic process"/>
    <property type="evidence" value="ECO:0007669"/>
    <property type="project" value="TreeGrafter"/>
</dbReference>
<evidence type="ECO:0000313" key="2">
    <source>
        <dbReference type="EMBL" id="KXU94796.1"/>
    </source>
</evidence>